<evidence type="ECO:0000256" key="6">
    <source>
        <dbReference type="PROSITE-ProRule" id="PRU01091"/>
    </source>
</evidence>
<dbReference type="InterPro" id="IPR001867">
    <property type="entry name" value="OmpR/PhoB-type_DNA-bd"/>
</dbReference>
<dbReference type="Proteomes" id="UP000262699">
    <property type="component" value="Unassembled WGS sequence"/>
</dbReference>
<comment type="caution">
    <text evidence="8">The sequence shown here is derived from an EMBL/GenBank/DDBJ whole genome shotgun (WGS) entry which is preliminary data.</text>
</comment>
<sequence>MMLARIACDPPSPALAAALAARGLLALAPLAGEVDAVMLSSITAPRAMVAQVRETGWTGPLMLLVDRPDRVIEALDAGADEAVCADAAPAEIAARLAARLRSVAGRVTIGDLSLDPIARTAVRGGRPLHLRPREYALLAYLARHAGRPVPRAELLRAIWRLGFDPGTNVVQVHVARLRAELDPPGAAPMLRTDRGLGYRLSPA</sequence>
<dbReference type="InterPro" id="IPR016032">
    <property type="entry name" value="Sig_transdc_resp-reg_C-effctor"/>
</dbReference>
<dbReference type="PANTHER" id="PTHR48111:SF1">
    <property type="entry name" value="TWO-COMPONENT RESPONSE REGULATOR ORR33"/>
    <property type="match status" value="1"/>
</dbReference>
<proteinExistence type="predicted"/>
<evidence type="ECO:0000313" key="9">
    <source>
        <dbReference type="Proteomes" id="UP000262699"/>
    </source>
</evidence>
<keyword evidence="1" id="KW-0597">Phosphoprotein</keyword>
<feature type="DNA-binding region" description="OmpR/PhoB-type" evidence="6">
    <location>
        <begin position="104"/>
        <end position="202"/>
    </location>
</feature>
<dbReference type="GO" id="GO:0000156">
    <property type="term" value="F:phosphorelay response regulator activity"/>
    <property type="evidence" value="ECO:0007669"/>
    <property type="project" value="TreeGrafter"/>
</dbReference>
<evidence type="ECO:0000256" key="3">
    <source>
        <dbReference type="ARBA" id="ARBA00023015"/>
    </source>
</evidence>
<dbReference type="InterPro" id="IPR036388">
    <property type="entry name" value="WH-like_DNA-bd_sf"/>
</dbReference>
<dbReference type="EMBL" id="DOYJ01000252">
    <property type="protein sequence ID" value="HCB76333.1"/>
    <property type="molecule type" value="Genomic_DNA"/>
</dbReference>
<dbReference type="GO" id="GO:0005829">
    <property type="term" value="C:cytosol"/>
    <property type="evidence" value="ECO:0007669"/>
    <property type="project" value="TreeGrafter"/>
</dbReference>
<dbReference type="Gene3D" id="1.10.10.10">
    <property type="entry name" value="Winged helix-like DNA-binding domain superfamily/Winged helix DNA-binding domain"/>
    <property type="match status" value="1"/>
</dbReference>
<dbReference type="GO" id="GO:0006355">
    <property type="term" value="P:regulation of DNA-templated transcription"/>
    <property type="evidence" value="ECO:0007669"/>
    <property type="project" value="InterPro"/>
</dbReference>
<dbReference type="PROSITE" id="PS51755">
    <property type="entry name" value="OMPR_PHOB"/>
    <property type="match status" value="1"/>
</dbReference>
<protein>
    <submittedName>
        <fullName evidence="8">Transcriptional regulator</fullName>
    </submittedName>
</protein>
<accession>A0A3D0WEY7</accession>
<name>A0A3D0WEY7_9SPHN</name>
<dbReference type="Pfam" id="PF00486">
    <property type="entry name" value="Trans_reg_C"/>
    <property type="match status" value="1"/>
</dbReference>
<keyword evidence="4 6" id="KW-0238">DNA-binding</keyword>
<dbReference type="AlphaFoldDB" id="A0A3D0WEY7"/>
<evidence type="ECO:0000259" key="7">
    <source>
        <dbReference type="PROSITE" id="PS51755"/>
    </source>
</evidence>
<evidence type="ECO:0000256" key="2">
    <source>
        <dbReference type="ARBA" id="ARBA00023012"/>
    </source>
</evidence>
<evidence type="ECO:0000313" key="8">
    <source>
        <dbReference type="EMBL" id="HCB76333.1"/>
    </source>
</evidence>
<feature type="domain" description="OmpR/PhoB-type" evidence="7">
    <location>
        <begin position="104"/>
        <end position="202"/>
    </location>
</feature>
<gene>
    <name evidence="8" type="ORF">DEP91_09180</name>
</gene>
<keyword evidence="3" id="KW-0805">Transcription regulation</keyword>
<evidence type="ECO:0000256" key="1">
    <source>
        <dbReference type="ARBA" id="ARBA00022553"/>
    </source>
</evidence>
<evidence type="ECO:0000256" key="4">
    <source>
        <dbReference type="ARBA" id="ARBA00023125"/>
    </source>
</evidence>
<organism evidence="8 9">
    <name type="scientific">Sphingomonas bacterium</name>
    <dbReference type="NCBI Taxonomy" id="1895847"/>
    <lineage>
        <taxon>Bacteria</taxon>
        <taxon>Pseudomonadati</taxon>
        <taxon>Pseudomonadota</taxon>
        <taxon>Alphaproteobacteria</taxon>
        <taxon>Sphingomonadales</taxon>
        <taxon>Sphingomonadaceae</taxon>
        <taxon>Sphingomonas</taxon>
    </lineage>
</organism>
<dbReference type="GO" id="GO:0000976">
    <property type="term" value="F:transcription cis-regulatory region binding"/>
    <property type="evidence" value="ECO:0007669"/>
    <property type="project" value="TreeGrafter"/>
</dbReference>
<dbReference type="CDD" id="cd00383">
    <property type="entry name" value="trans_reg_C"/>
    <property type="match status" value="1"/>
</dbReference>
<dbReference type="InterPro" id="IPR039420">
    <property type="entry name" value="WalR-like"/>
</dbReference>
<keyword evidence="5" id="KW-0804">Transcription</keyword>
<reference evidence="8 9" key="1">
    <citation type="journal article" date="2018" name="Nat. Biotechnol.">
        <title>A standardized bacterial taxonomy based on genome phylogeny substantially revises the tree of life.</title>
        <authorList>
            <person name="Parks D.H."/>
            <person name="Chuvochina M."/>
            <person name="Waite D.W."/>
            <person name="Rinke C."/>
            <person name="Skarshewski A."/>
            <person name="Chaumeil P.A."/>
            <person name="Hugenholtz P."/>
        </authorList>
    </citation>
    <scope>NUCLEOTIDE SEQUENCE [LARGE SCALE GENOMIC DNA]</scope>
    <source>
        <strain evidence="8">UBA9015</strain>
    </source>
</reference>
<keyword evidence="2" id="KW-0902">Two-component regulatory system</keyword>
<dbReference type="SUPFAM" id="SSF46894">
    <property type="entry name" value="C-terminal effector domain of the bipartite response regulators"/>
    <property type="match status" value="1"/>
</dbReference>
<dbReference type="GO" id="GO:0032993">
    <property type="term" value="C:protein-DNA complex"/>
    <property type="evidence" value="ECO:0007669"/>
    <property type="project" value="TreeGrafter"/>
</dbReference>
<evidence type="ECO:0000256" key="5">
    <source>
        <dbReference type="ARBA" id="ARBA00023163"/>
    </source>
</evidence>
<dbReference type="SMART" id="SM00862">
    <property type="entry name" value="Trans_reg_C"/>
    <property type="match status" value="1"/>
</dbReference>
<dbReference type="PANTHER" id="PTHR48111">
    <property type="entry name" value="REGULATOR OF RPOS"/>
    <property type="match status" value="1"/>
</dbReference>